<proteinExistence type="predicted"/>
<protein>
    <submittedName>
        <fullName evidence="2">Uncharacterized protein</fullName>
    </submittedName>
</protein>
<feature type="region of interest" description="Disordered" evidence="1">
    <location>
        <begin position="235"/>
        <end position="289"/>
    </location>
</feature>
<organism evidence="2 3">
    <name type="scientific">Hypholoma sublateritium (strain FD-334 SS-4)</name>
    <dbReference type="NCBI Taxonomy" id="945553"/>
    <lineage>
        <taxon>Eukaryota</taxon>
        <taxon>Fungi</taxon>
        <taxon>Dikarya</taxon>
        <taxon>Basidiomycota</taxon>
        <taxon>Agaricomycotina</taxon>
        <taxon>Agaricomycetes</taxon>
        <taxon>Agaricomycetidae</taxon>
        <taxon>Agaricales</taxon>
        <taxon>Agaricineae</taxon>
        <taxon>Strophariaceae</taxon>
        <taxon>Hypholoma</taxon>
    </lineage>
</organism>
<keyword evidence="3" id="KW-1185">Reference proteome</keyword>
<gene>
    <name evidence="2" type="ORF">HYPSUDRAFT_95982</name>
</gene>
<dbReference type="STRING" id="945553.A0A0D2PLK2"/>
<dbReference type="Proteomes" id="UP000054270">
    <property type="component" value="Unassembled WGS sequence"/>
</dbReference>
<evidence type="ECO:0000313" key="2">
    <source>
        <dbReference type="EMBL" id="KJA29211.1"/>
    </source>
</evidence>
<feature type="non-terminal residue" evidence="2">
    <location>
        <position position="1"/>
    </location>
</feature>
<accession>A0A0D2PLK2</accession>
<dbReference type="OrthoDB" id="2270193at2759"/>
<evidence type="ECO:0000313" key="3">
    <source>
        <dbReference type="Proteomes" id="UP000054270"/>
    </source>
</evidence>
<dbReference type="EMBL" id="KN817519">
    <property type="protein sequence ID" value="KJA29211.1"/>
    <property type="molecule type" value="Genomic_DNA"/>
</dbReference>
<feature type="region of interest" description="Disordered" evidence="1">
    <location>
        <begin position="171"/>
        <end position="219"/>
    </location>
</feature>
<feature type="compositionally biased region" description="Low complexity" evidence="1">
    <location>
        <begin position="246"/>
        <end position="261"/>
    </location>
</feature>
<feature type="non-terminal residue" evidence="2">
    <location>
        <position position="325"/>
    </location>
</feature>
<dbReference type="AlphaFoldDB" id="A0A0D2PLK2"/>
<name>A0A0D2PLK2_HYPSF</name>
<evidence type="ECO:0000256" key="1">
    <source>
        <dbReference type="SAM" id="MobiDB-lite"/>
    </source>
</evidence>
<reference evidence="3" key="1">
    <citation type="submission" date="2014-04" db="EMBL/GenBank/DDBJ databases">
        <title>Evolutionary Origins and Diversification of the Mycorrhizal Mutualists.</title>
        <authorList>
            <consortium name="DOE Joint Genome Institute"/>
            <consortium name="Mycorrhizal Genomics Consortium"/>
            <person name="Kohler A."/>
            <person name="Kuo A."/>
            <person name="Nagy L.G."/>
            <person name="Floudas D."/>
            <person name="Copeland A."/>
            <person name="Barry K.W."/>
            <person name="Cichocki N."/>
            <person name="Veneault-Fourrey C."/>
            <person name="LaButti K."/>
            <person name="Lindquist E.A."/>
            <person name="Lipzen A."/>
            <person name="Lundell T."/>
            <person name="Morin E."/>
            <person name="Murat C."/>
            <person name="Riley R."/>
            <person name="Ohm R."/>
            <person name="Sun H."/>
            <person name="Tunlid A."/>
            <person name="Henrissat B."/>
            <person name="Grigoriev I.V."/>
            <person name="Hibbett D.S."/>
            <person name="Martin F."/>
        </authorList>
    </citation>
    <scope>NUCLEOTIDE SEQUENCE [LARGE SCALE GENOMIC DNA]</scope>
    <source>
        <strain evidence="3">FD-334 SS-4</strain>
    </source>
</reference>
<sequence length="325" mass="35146">LPPALLSRPLRQRHHFLGLTPDDGAEYSAWPSADQSRAVFLLHSDPVPPVASPPTVAYSADPEYITAHVRITPALRLLFLLDPDAGWLYHNVALMPFPPAADPSFDRAYAIYADDFLPEPQYALTVDDDYYWDSYAGPDDGDAEPDPAKADAHDHNLNAEDAYWAQYSAVQGSGDSTLPSPRPGKDKNYSATEGRIIVPSDDLQIPRAAPYNPLQPPEPDALASRLAALAMHPRSGAASPPLVDVSPHSDTDSSTASAPTSEEGALGRPADAPTLVGNEHQNQPEDQDALRDHVKSLYTLWRAGRPGVPAEQDKALFLATVQRAL</sequence>